<accession>A0ACC0DJU3</accession>
<comment type="caution">
    <text evidence="1">The sequence shown here is derived from an EMBL/GenBank/DDBJ whole genome shotgun (WGS) entry which is preliminary data.</text>
</comment>
<protein>
    <submittedName>
        <fullName evidence="1">Uncharacterized protein</fullName>
    </submittedName>
</protein>
<organism evidence="1 2">
    <name type="scientific">Hypoxylon rubiginosum</name>
    <dbReference type="NCBI Taxonomy" id="110542"/>
    <lineage>
        <taxon>Eukaryota</taxon>
        <taxon>Fungi</taxon>
        <taxon>Dikarya</taxon>
        <taxon>Ascomycota</taxon>
        <taxon>Pezizomycotina</taxon>
        <taxon>Sordariomycetes</taxon>
        <taxon>Xylariomycetidae</taxon>
        <taxon>Xylariales</taxon>
        <taxon>Hypoxylaceae</taxon>
        <taxon>Hypoxylon</taxon>
    </lineage>
</organism>
<sequence length="318" mass="37157">MARQTSGRIGSKAISNKPAERHTKSFTIFGMLPLELRMIIWECAMDEPRIVQLPDPHFGRTFVDGESGYPTFLKIEGHLCQQVPKFFLINRESRQLALKRYTNRLFSIPLQWRSTTVAMFITSKDDIVVDAYGLYDSSHSVNGGTPSIRSLAIHDLRDLGSCVTSLQRLISDLATTKYRLGATRYRQGRHERLTRRATKLETRIQQLESQIEPEFELLARDFMLMRRRTKLDMVERWIVLLKSKYRYVEQYEYSDLVFVDVSELAPKYWKRQEENKQSEDPEIRDVATEALKLQFARVRTWETFEESLGNASDKSMKL</sequence>
<evidence type="ECO:0000313" key="1">
    <source>
        <dbReference type="EMBL" id="KAI6092969.1"/>
    </source>
</evidence>
<evidence type="ECO:0000313" key="2">
    <source>
        <dbReference type="Proteomes" id="UP001497680"/>
    </source>
</evidence>
<gene>
    <name evidence="1" type="ORF">F4821DRAFT_223655</name>
</gene>
<dbReference type="EMBL" id="MU394282">
    <property type="protein sequence ID" value="KAI6092969.1"/>
    <property type="molecule type" value="Genomic_DNA"/>
</dbReference>
<keyword evidence="2" id="KW-1185">Reference proteome</keyword>
<dbReference type="Proteomes" id="UP001497680">
    <property type="component" value="Unassembled WGS sequence"/>
</dbReference>
<name>A0ACC0DJU3_9PEZI</name>
<reference evidence="1 2" key="1">
    <citation type="journal article" date="2022" name="New Phytol.">
        <title>Ecological generalism drives hyperdiversity of secondary metabolite gene clusters in xylarialean endophytes.</title>
        <authorList>
            <person name="Franco M.E.E."/>
            <person name="Wisecaver J.H."/>
            <person name="Arnold A.E."/>
            <person name="Ju Y.M."/>
            <person name="Slot J.C."/>
            <person name="Ahrendt S."/>
            <person name="Moore L.P."/>
            <person name="Eastman K.E."/>
            <person name="Scott K."/>
            <person name="Konkel Z."/>
            <person name="Mondo S.J."/>
            <person name="Kuo A."/>
            <person name="Hayes R.D."/>
            <person name="Haridas S."/>
            <person name="Andreopoulos B."/>
            <person name="Riley R."/>
            <person name="LaButti K."/>
            <person name="Pangilinan J."/>
            <person name="Lipzen A."/>
            <person name="Amirebrahimi M."/>
            <person name="Yan J."/>
            <person name="Adam C."/>
            <person name="Keymanesh K."/>
            <person name="Ng V."/>
            <person name="Louie K."/>
            <person name="Northen T."/>
            <person name="Drula E."/>
            <person name="Henrissat B."/>
            <person name="Hsieh H.M."/>
            <person name="Youens-Clark K."/>
            <person name="Lutzoni F."/>
            <person name="Miadlikowska J."/>
            <person name="Eastwood D.C."/>
            <person name="Hamelin R.C."/>
            <person name="Grigoriev I.V."/>
            <person name="U'Ren J.M."/>
        </authorList>
    </citation>
    <scope>NUCLEOTIDE SEQUENCE [LARGE SCALE GENOMIC DNA]</scope>
    <source>
        <strain evidence="1 2">ER1909</strain>
    </source>
</reference>
<proteinExistence type="predicted"/>